<feature type="region of interest" description="Disordered" evidence="2">
    <location>
        <begin position="538"/>
        <end position="785"/>
    </location>
</feature>
<feature type="compositionally biased region" description="Polar residues" evidence="2">
    <location>
        <begin position="714"/>
        <end position="736"/>
    </location>
</feature>
<evidence type="ECO:0000256" key="2">
    <source>
        <dbReference type="SAM" id="MobiDB-lite"/>
    </source>
</evidence>
<dbReference type="OrthoDB" id="5213630at2759"/>
<dbReference type="RefSeq" id="XP_030999454.1">
    <property type="nucleotide sequence ID" value="XM_031137078.1"/>
</dbReference>
<sequence>MRCFSMQKPPKGGLRLIWRPMNDIIDGKACFRFTLAILTKLSPGFSQPSVSFIWVRFVQQSQSPFTSAASQNPLTRESRPSQPCLSAAPNLEDKYLPHLRLKLCFYSIQHLAHHDKSAATDKTSPKRLPAMGRQNPQVEDQDKLNTRPMTRSMKREHDQDEDELTMPTSTSSASSKPSTKRRRPDTTPISLNNALSSFQTAQSSFQAAQVTYLKAGETLVKAAQQDDLEQQLRLAKEDLSNLQRAKSEQERMFQSEIEVLRGQLKDSSKISVSQKYQVTESTIGPKWNQLAEMICQFSRQLDADGIDKCLAMCRILIPDTDEILCKLRVARRAVIEAGIWRFLVEEILRLGSAQWASAIGDEFEMAIQKVKDAGWTGKQGNRKALNRWRAETAIMVEKLNDRDDSIKAIVAKLLRRLYPDDSAPATCCSIEEDLRGIINVAYDLDMMLRMSQAEFVVKSRGAHQKLSGFPFKDFPMVEEPNLRQFSGRDASESPGIVDLIIRPALFKCGNSRGEDYHEEKRIAPMQVLCDIVDRREETTSPKRPALVVELSSKPQSKNATDESMASIVQKTSKQHELPSKSPESEQSDTMDKDTSETEQDGAQSLRTAPTAPSEDENLSSQETALSAQVDSTIPTSRSSVADEAQVKISGDRDNIASTEGRSANSPKDSSREASDASSATAHAQGSQDEDEEQEEARLSRSRISKTIAPEQANPEIQNIQTGPGNDEQPISKSQPGNGARKSKEVQPGRETRTPTNEQTAGEQRGIDGAFQGMSGADGDISMGSDGELRQMIAEEIDGYSGESKHWQHGDIE</sequence>
<feature type="compositionally biased region" description="Basic and acidic residues" evidence="2">
    <location>
        <begin position="741"/>
        <end position="752"/>
    </location>
</feature>
<feature type="region of interest" description="Disordered" evidence="2">
    <location>
        <begin position="115"/>
        <end position="191"/>
    </location>
</feature>
<reference evidence="3 4" key="1">
    <citation type="submission" date="2019-06" db="EMBL/GenBank/DDBJ databases">
        <title>Draft genome sequence of the filamentous fungus Phialemoniopsis curvata isolated from diesel fuel.</title>
        <authorList>
            <person name="Varaljay V.A."/>
            <person name="Lyon W.J."/>
            <person name="Crouch A.L."/>
            <person name="Drake C.E."/>
            <person name="Hollomon J.M."/>
            <person name="Nadeau L.J."/>
            <person name="Nunn H.S."/>
            <person name="Stevenson B.S."/>
            <person name="Bojanowski C.L."/>
            <person name="Crookes-Goodson W.J."/>
        </authorList>
    </citation>
    <scope>NUCLEOTIDE SEQUENCE [LARGE SCALE GENOMIC DNA]</scope>
    <source>
        <strain evidence="3 4">D216</strain>
    </source>
</reference>
<name>A0A507BE34_9PEZI</name>
<dbReference type="STRING" id="1093900.A0A507BE34"/>
<evidence type="ECO:0000313" key="4">
    <source>
        <dbReference type="Proteomes" id="UP000319257"/>
    </source>
</evidence>
<comment type="caution">
    <text evidence="3">The sequence shown here is derived from an EMBL/GenBank/DDBJ whole genome shotgun (WGS) entry which is preliminary data.</text>
</comment>
<dbReference type="EMBL" id="SKBQ01000012">
    <property type="protein sequence ID" value="TPX17743.1"/>
    <property type="molecule type" value="Genomic_DNA"/>
</dbReference>
<organism evidence="3 4">
    <name type="scientific">Thyridium curvatum</name>
    <dbReference type="NCBI Taxonomy" id="1093900"/>
    <lineage>
        <taxon>Eukaryota</taxon>
        <taxon>Fungi</taxon>
        <taxon>Dikarya</taxon>
        <taxon>Ascomycota</taxon>
        <taxon>Pezizomycotina</taxon>
        <taxon>Sordariomycetes</taxon>
        <taxon>Sordariomycetidae</taxon>
        <taxon>Thyridiales</taxon>
        <taxon>Thyridiaceae</taxon>
        <taxon>Thyridium</taxon>
    </lineage>
</organism>
<feature type="compositionally biased region" description="Low complexity" evidence="2">
    <location>
        <begin position="167"/>
        <end position="177"/>
    </location>
</feature>
<proteinExistence type="predicted"/>
<dbReference type="InParanoid" id="A0A507BE34"/>
<keyword evidence="1" id="KW-0175">Coiled coil</keyword>
<gene>
    <name evidence="3" type="ORF">E0L32_002844</name>
</gene>
<feature type="compositionally biased region" description="Polar residues" evidence="2">
    <location>
        <begin position="618"/>
        <end position="639"/>
    </location>
</feature>
<protein>
    <submittedName>
        <fullName evidence="3">Uncharacterized protein</fullName>
    </submittedName>
</protein>
<dbReference type="GeneID" id="41970291"/>
<feature type="compositionally biased region" description="Polar residues" evidence="2">
    <location>
        <begin position="655"/>
        <end position="667"/>
    </location>
</feature>
<dbReference type="Proteomes" id="UP000319257">
    <property type="component" value="Unassembled WGS sequence"/>
</dbReference>
<evidence type="ECO:0000313" key="3">
    <source>
        <dbReference type="EMBL" id="TPX17743.1"/>
    </source>
</evidence>
<keyword evidence="4" id="KW-1185">Reference proteome</keyword>
<feature type="compositionally biased region" description="Polar residues" evidence="2">
    <location>
        <begin position="552"/>
        <end position="571"/>
    </location>
</feature>
<dbReference type="AlphaFoldDB" id="A0A507BE34"/>
<evidence type="ECO:0000256" key="1">
    <source>
        <dbReference type="SAM" id="Coils"/>
    </source>
</evidence>
<accession>A0A507BE34</accession>
<feature type="coiled-coil region" evidence="1">
    <location>
        <begin position="225"/>
        <end position="252"/>
    </location>
</feature>